<evidence type="ECO:0000313" key="3">
    <source>
        <dbReference type="Proteomes" id="UP000198378"/>
    </source>
</evidence>
<evidence type="ECO:0000259" key="1">
    <source>
        <dbReference type="Pfam" id="PF18058"/>
    </source>
</evidence>
<dbReference type="KEGG" id="gtm:GT3921_04970"/>
<proteinExistence type="predicted"/>
<dbReference type="Gene3D" id="1.20.58.790">
    <property type="match status" value="1"/>
</dbReference>
<name>A0A226Q9N8_9BACL</name>
<accession>A0A226Q9N8</accession>
<organism evidence="2 3">
    <name type="scientific">Geobacillus thermocatenulatus</name>
    <dbReference type="NCBI Taxonomy" id="33938"/>
    <lineage>
        <taxon>Bacteria</taxon>
        <taxon>Bacillati</taxon>
        <taxon>Bacillota</taxon>
        <taxon>Bacilli</taxon>
        <taxon>Bacillales</taxon>
        <taxon>Anoxybacillaceae</taxon>
        <taxon>Geobacillus</taxon>
        <taxon>Geobacillus thermoleovorans group</taxon>
    </lineage>
</organism>
<dbReference type="Pfam" id="PF18058">
    <property type="entry name" value="SbsC_C"/>
    <property type="match status" value="1"/>
</dbReference>
<dbReference type="InterPro" id="IPR041378">
    <property type="entry name" value="S-layer_SbsC_C"/>
</dbReference>
<feature type="domain" description="SbsC C-terminal" evidence="1">
    <location>
        <begin position="59"/>
        <end position="179"/>
    </location>
</feature>
<dbReference type="AlphaFoldDB" id="A0A226Q9N8"/>
<gene>
    <name evidence="2" type="ORF">B9L19_03695</name>
</gene>
<sequence>MRGLRMMKWASAFALTTGIWLGGHIGVKATSLDIPSVVSEAKKQMKQAYYTYIQTAEKKGKLASKQDIEAQYKQANELYAKAKKAVQASGGKSKSIYLRQLDETYREYIAHRVVPYLYAYEAWEAANRAEAAVQTALLDEDLDELQSAYEQLRQASGAEQAKRYYQVYGPQVRQLFLQDLKKTKTLLHQYTADVEAYQWLEQARADLENGDNEKAKQALDAVALLLQRLSPLFQEQLKAEYSDLMEVYDDATKAPVADLDYVEAKNGELTLYFDLPPASLTADDLRITMSINNGAAQIVVPSSIAFNGDKTVAVVSVPRVAPSEENQSVVYTVEYNGQKISADAFTVSKP</sequence>
<evidence type="ECO:0000313" key="2">
    <source>
        <dbReference type="EMBL" id="OXB89193.1"/>
    </source>
</evidence>
<reference evidence="2 3" key="1">
    <citation type="submission" date="2017-05" db="EMBL/GenBank/DDBJ databases">
        <title>The genome sequence of Geobacillus thermocatenulatus DSM 730.</title>
        <authorList>
            <person name="Ramaloko W.T."/>
            <person name="Koen N."/>
            <person name="Polliack S."/>
            <person name="Aliyu H."/>
            <person name="Lebre P."/>
            <person name="Mohr T."/>
            <person name="Oswald F."/>
            <person name="Zwick M."/>
            <person name="Neumann A."/>
            <person name="Syldatk C."/>
            <person name="Cowan D."/>
            <person name="De Maayer P."/>
        </authorList>
    </citation>
    <scope>NUCLEOTIDE SEQUENCE [LARGE SCALE GENOMIC DNA]</scope>
    <source>
        <strain evidence="2 3">BGSC 93A1</strain>
    </source>
</reference>
<dbReference type="Proteomes" id="UP000198378">
    <property type="component" value="Unassembled WGS sequence"/>
</dbReference>
<dbReference type="RefSeq" id="WP_053004380.1">
    <property type="nucleotide sequence ID" value="NZ_CP018058.1"/>
</dbReference>
<comment type="caution">
    <text evidence="2">The sequence shown here is derived from an EMBL/GenBank/DDBJ whole genome shotgun (WGS) entry which is preliminary data.</text>
</comment>
<dbReference type="EMBL" id="NEWK01000001">
    <property type="protein sequence ID" value="OXB89193.1"/>
    <property type="molecule type" value="Genomic_DNA"/>
</dbReference>
<protein>
    <recommendedName>
        <fullName evidence="1">SbsC C-terminal domain-containing protein</fullName>
    </recommendedName>
</protein>
<keyword evidence="3" id="KW-1185">Reference proteome</keyword>